<sequence>MAGQPAQQRPGLPAASWRSLARALALSAIDPWWNPPWALKWQRSWHQAHTHVQDGHVLDAAAGFPGTSSALATWLINQCAQYDTLQPDQQDLIARIGLTADRARGAAARPAEREADFAVGLGYARSYHSAHGTLAAAISTVHDGFELGRWLRRQRQHARTDADRGSPQSAAAEALTAVDPWWCPPWSMAWQRAWQDIHHQVQAGHQLDAMHEFRSFSSTERAWLRRQITRYGGLHPGQQRLLADIGLTEESTRTRSVTPYAETALEHARGYTATHGSLATPYCAVHDGFPLGSWLARQRLLAHNANTPYAVHRALTTLDPWWNPPWPMRWQRAYHHACTTPISSTTHSWASAQRAAWRRLHPQQRALLTDIGITPENRTATRRREATRSYPPSPGLAHARAWAEGTGNLCVPKSAHHEGFPLGVWLIQQRRKAGQRRLSPATLHALDTIDPWWNPPWPFHWHRTYHHAQSCHRTSQPYPPRITSWIQTQHRDWPRLHPQQQHLLTTIGFTPDFTSDTCSTLDNRRNA</sequence>
<dbReference type="InterPro" id="IPR005114">
    <property type="entry name" value="Helicase_assoc"/>
</dbReference>
<dbReference type="PANTHER" id="PTHR33418">
    <property type="entry name" value="HELICASE-ASSOCIATED"/>
    <property type="match status" value="1"/>
</dbReference>
<organism evidence="2 3">
    <name type="scientific">Streptomyces antimycoticus</name>
    <dbReference type="NCBI Taxonomy" id="68175"/>
    <lineage>
        <taxon>Bacteria</taxon>
        <taxon>Bacillati</taxon>
        <taxon>Actinomycetota</taxon>
        <taxon>Actinomycetes</taxon>
        <taxon>Kitasatosporales</taxon>
        <taxon>Streptomycetaceae</taxon>
        <taxon>Streptomyces</taxon>
        <taxon>Streptomyces violaceusniger group</taxon>
    </lineage>
</organism>
<proteinExistence type="predicted"/>
<comment type="caution">
    <text evidence="2">The sequence shown here is derived from an EMBL/GenBank/DDBJ whole genome shotgun (WGS) entry which is preliminary data.</text>
</comment>
<dbReference type="AlphaFoldDB" id="A0A4D4JU30"/>
<dbReference type="Pfam" id="PF03457">
    <property type="entry name" value="HA"/>
    <property type="match status" value="3"/>
</dbReference>
<dbReference type="PANTHER" id="PTHR33418:SF1">
    <property type="entry name" value="HELICASE-ASSOCIATED DOMAIN-CONTAINING PROTEIN"/>
    <property type="match status" value="1"/>
</dbReference>
<feature type="domain" description="Helicase-associated" evidence="1">
    <location>
        <begin position="114"/>
        <end position="162"/>
    </location>
</feature>
<feature type="domain" description="Helicase-associated" evidence="1">
    <location>
        <begin position="395"/>
        <end position="450"/>
    </location>
</feature>
<dbReference type="Proteomes" id="UP000299290">
    <property type="component" value="Unassembled WGS sequence"/>
</dbReference>
<feature type="domain" description="Helicase-associated" evidence="1">
    <location>
        <begin position="263"/>
        <end position="306"/>
    </location>
</feature>
<evidence type="ECO:0000313" key="2">
    <source>
        <dbReference type="EMBL" id="GDY39122.1"/>
    </source>
</evidence>
<accession>A0A4D4JU30</accession>
<name>A0A4D4JU30_9ACTN</name>
<dbReference type="EMBL" id="BJHV01000001">
    <property type="protein sequence ID" value="GDY39122.1"/>
    <property type="molecule type" value="Genomic_DNA"/>
</dbReference>
<dbReference type="RefSeq" id="WP_228052321.1">
    <property type="nucleotide sequence ID" value="NZ_BJHV01000001.1"/>
</dbReference>
<reference evidence="2 3" key="1">
    <citation type="journal article" date="2020" name="Int. J. Syst. Evol. Microbiol.">
        <title>Reclassification of Streptomyces castelarensis and Streptomyces sporoclivatus as later heterotypic synonyms of Streptomyces antimycoticus.</title>
        <authorList>
            <person name="Komaki H."/>
            <person name="Tamura T."/>
        </authorList>
    </citation>
    <scope>NUCLEOTIDE SEQUENCE [LARGE SCALE GENOMIC DNA]</scope>
    <source>
        <strain evidence="2 3">NBRC 12839</strain>
    </source>
</reference>
<protein>
    <recommendedName>
        <fullName evidence="1">Helicase-associated domain-containing protein</fullName>
    </recommendedName>
</protein>
<gene>
    <name evidence="2" type="ORF">SANT12839_000040</name>
</gene>
<evidence type="ECO:0000313" key="3">
    <source>
        <dbReference type="Proteomes" id="UP000299290"/>
    </source>
</evidence>
<keyword evidence="3" id="KW-1185">Reference proteome</keyword>
<evidence type="ECO:0000259" key="1">
    <source>
        <dbReference type="Pfam" id="PF03457"/>
    </source>
</evidence>